<dbReference type="PANTHER" id="PTHR37825">
    <property type="entry name" value="TRNA(MET) CYTIDINE ACETATE LIGASE"/>
    <property type="match status" value="1"/>
</dbReference>
<feature type="binding site" evidence="4">
    <location>
        <begin position="7"/>
        <end position="20"/>
    </location>
    <ligand>
        <name>ATP</name>
        <dbReference type="ChEBI" id="CHEBI:30616"/>
    </ligand>
</feature>
<comment type="caution">
    <text evidence="4">Lacks conserved residue(s) required for the propagation of feature annotation.</text>
</comment>
<keyword evidence="4" id="KW-0963">Cytoplasm</keyword>
<comment type="function">
    <text evidence="4">Catalyzes the formation of N(4)-acetylcytidine (ac(4)C) at the wobble position of elongator tRNA(Met), using acetate and ATP as substrates. First activates an acetate ion to form acetyladenylate (Ac-AMP) and then transfers the acetyl group to tRNA to form ac(4)C34.</text>
</comment>
<feature type="binding site" evidence="4">
    <location>
        <position position="100"/>
    </location>
    <ligand>
        <name>ATP</name>
        <dbReference type="ChEBI" id="CHEBI:30616"/>
    </ligand>
</feature>
<comment type="subcellular location">
    <subcellularLocation>
        <location evidence="4">Cytoplasm</location>
    </subcellularLocation>
</comment>
<dbReference type="InterPro" id="IPR014729">
    <property type="entry name" value="Rossmann-like_a/b/a_fold"/>
</dbReference>
<keyword evidence="1 4" id="KW-0820">tRNA-binding</keyword>
<dbReference type="Proteomes" id="UP001197626">
    <property type="component" value="Chromosome"/>
</dbReference>
<evidence type="ECO:0000313" key="5">
    <source>
        <dbReference type="EMBL" id="UEX89436.1"/>
    </source>
</evidence>
<name>A0ABY3PAV3_9STAP</name>
<keyword evidence="4" id="KW-0694">RNA-binding</keyword>
<dbReference type="NCBIfam" id="NF010191">
    <property type="entry name" value="PRK13670.1"/>
    <property type="match status" value="1"/>
</dbReference>
<evidence type="ECO:0000313" key="6">
    <source>
        <dbReference type="Proteomes" id="UP001197626"/>
    </source>
</evidence>
<reference evidence="5 6" key="1">
    <citation type="journal article" date="2022" name="Pathogens">
        <title>Staphylococcus ratti sp. nov. Isolated from a Lab Rat.</title>
        <authorList>
            <person name="Kovarovic V."/>
            <person name="Sedlacek I."/>
            <person name="Petras P."/>
            <person name="Kralova S."/>
            <person name="Maslanova I."/>
            <person name="Svec P."/>
            <person name="Neumann-Schaal M."/>
            <person name="Botka T."/>
            <person name="Gelbicova T."/>
            <person name="Stankova E."/>
            <person name="Doskar J."/>
            <person name="Pantucek R."/>
        </authorList>
    </citation>
    <scope>NUCLEOTIDE SEQUENCE [LARGE SCALE GENOMIC DNA]</scope>
    <source>
        <strain evidence="5 6">CCM 9025</strain>
    </source>
</reference>
<protein>
    <recommendedName>
        <fullName evidence="4">tRNA(Met) cytidine acetate ligase</fullName>
        <ecNumber evidence="4">6.3.4.-</ecNumber>
    </recommendedName>
</protein>
<dbReference type="HAMAP" id="MF_01539">
    <property type="entry name" value="TmcAL"/>
    <property type="match status" value="1"/>
</dbReference>
<proteinExistence type="inferred from homology"/>
<accession>A0ABY3PAV3</accession>
<evidence type="ECO:0000256" key="4">
    <source>
        <dbReference type="HAMAP-Rule" id="MF_01539"/>
    </source>
</evidence>
<evidence type="ECO:0000256" key="2">
    <source>
        <dbReference type="ARBA" id="ARBA00022598"/>
    </source>
</evidence>
<dbReference type="RefSeq" id="WP_229291936.1">
    <property type="nucleotide sequence ID" value="NZ_CP086654.1"/>
</dbReference>
<keyword evidence="2 4" id="KW-0436">Ligase</keyword>
<comment type="catalytic activity">
    <reaction evidence="4">
        <text>cytidine(34) in elongator tRNA(Met) + acetate + ATP = N(4)-acetylcytidine(34) in elongator tRNA(Met) + AMP + diphosphate</text>
        <dbReference type="Rhea" id="RHEA:58144"/>
        <dbReference type="Rhea" id="RHEA-COMP:10693"/>
        <dbReference type="Rhea" id="RHEA-COMP:10694"/>
        <dbReference type="ChEBI" id="CHEBI:30089"/>
        <dbReference type="ChEBI" id="CHEBI:30616"/>
        <dbReference type="ChEBI" id="CHEBI:33019"/>
        <dbReference type="ChEBI" id="CHEBI:74900"/>
        <dbReference type="ChEBI" id="CHEBI:82748"/>
        <dbReference type="ChEBI" id="CHEBI:456215"/>
    </reaction>
</comment>
<dbReference type="Pfam" id="PF05636">
    <property type="entry name" value="HIGH_NTase1"/>
    <property type="match status" value="1"/>
</dbReference>
<dbReference type="EC" id="6.3.4.-" evidence="4"/>
<feature type="binding site" evidence="4">
    <location>
        <position position="177"/>
    </location>
    <ligand>
        <name>ATP</name>
        <dbReference type="ChEBI" id="CHEBI:30616"/>
    </ligand>
</feature>
<dbReference type="PANTHER" id="PTHR37825:SF1">
    <property type="entry name" value="TRNA(MET) CYTIDINE ACETATE LIGASE"/>
    <property type="match status" value="1"/>
</dbReference>
<organism evidence="5 6">
    <name type="scientific">Staphylococcus ratti</name>
    <dbReference type="NCBI Taxonomy" id="2892440"/>
    <lineage>
        <taxon>Bacteria</taxon>
        <taxon>Bacillati</taxon>
        <taxon>Bacillota</taxon>
        <taxon>Bacilli</taxon>
        <taxon>Bacillales</taxon>
        <taxon>Staphylococcaceae</taxon>
        <taxon>Staphylococcus</taxon>
    </lineage>
</organism>
<keyword evidence="4" id="KW-0547">Nucleotide-binding</keyword>
<dbReference type="SUPFAM" id="SSF52374">
    <property type="entry name" value="Nucleotidylyl transferase"/>
    <property type="match status" value="1"/>
</dbReference>
<feature type="binding site" evidence="4">
    <location>
        <position position="152"/>
    </location>
    <ligand>
        <name>ATP</name>
        <dbReference type="ChEBI" id="CHEBI:30616"/>
    </ligand>
</feature>
<dbReference type="EMBL" id="CP086654">
    <property type="protein sequence ID" value="UEX89436.1"/>
    <property type="molecule type" value="Genomic_DNA"/>
</dbReference>
<evidence type="ECO:0000256" key="1">
    <source>
        <dbReference type="ARBA" id="ARBA00022555"/>
    </source>
</evidence>
<gene>
    <name evidence="4" type="primary">tmcAL</name>
    <name evidence="5" type="ORF">LN051_07570</name>
</gene>
<comment type="similarity">
    <text evidence="4">Belongs to the TmcAL family.</text>
</comment>
<sequence length="379" mass="43407">MKSVALITEYNPFHNGHLYHAQQSKHITNADVVIAIMSGQFMMRGMPAMYSKFTRTQMALQGVDLVVELPLLGSLSSSDRFAEMGVKVANYLDVDALSFGSESGDIRQLKSIAEQICHFENHPQFQNALKQGKSYARIVGEYINDACIESPNNILALSYLKQLHIQNSNIKPYTISRTNAQHHQNEIAHHTFASGSAIRKDILNNGKHWKNCVPPNNYPLFSHPFTQTDTLFKMIQLTVLQQSLTSLASIYTMSEGFEHRLSRMIREVNHWDALLTKLKTKRYTHTHIQRILMNVLLNFRYEDVQPHINAVRILGMTTKGQTYLKNLKQRYPEKNLITNVNKTSASYFKHEIKATDIYNLLTQQTNTDFNTPVIISHDR</sequence>
<dbReference type="Gene3D" id="3.40.50.620">
    <property type="entry name" value="HUPs"/>
    <property type="match status" value="1"/>
</dbReference>
<dbReference type="InterPro" id="IPR008513">
    <property type="entry name" value="tRNA(Met)_cyd_acetate_ligase"/>
</dbReference>
<keyword evidence="6" id="KW-1185">Reference proteome</keyword>
<evidence type="ECO:0000256" key="3">
    <source>
        <dbReference type="ARBA" id="ARBA00022694"/>
    </source>
</evidence>
<keyword evidence="4" id="KW-0067">ATP-binding</keyword>
<keyword evidence="3 4" id="KW-0819">tRNA processing</keyword>